<sequence length="318" mass="33263">MDADVKWILEAAAALVALEVALAALAVLAAWGIERAAPPQGRYLVVGGVKLHLVDQGRGPPVVLIHGLAGQIGHFAHSLIRRLTDGFRVVAFDRPGSGYSAPSPGGIREQAAILARAIRALKLGQPLVVGHSLGGAVALALALDHPDCVGGLALIAPATHPLAEAPALFRSLVIHSRLLRGLYAWTAAGPAALIARPTFFRAAFAPEPAPADFGTAGGGLLALRPGNLYVTSTELTAGLSDEAVETMPGRYGSLTIPVGILYGRDDRILDWRSQGEAMTRELPSLDLELVDGGHMLPVTQPDVCARFIRRIASKMPAL</sequence>
<dbReference type="InterPro" id="IPR000073">
    <property type="entry name" value="AB_hydrolase_1"/>
</dbReference>
<dbReference type="InterPro" id="IPR029058">
    <property type="entry name" value="AB_hydrolase_fold"/>
</dbReference>
<dbReference type="OrthoDB" id="9815441at2"/>
<dbReference type="PRINTS" id="PR00111">
    <property type="entry name" value="ABHYDROLASE"/>
</dbReference>
<dbReference type="GO" id="GO:0003824">
    <property type="term" value="F:catalytic activity"/>
    <property type="evidence" value="ECO:0007669"/>
    <property type="project" value="InterPro"/>
</dbReference>
<dbReference type="EMBL" id="QNRK01000006">
    <property type="protein sequence ID" value="RBP16044.1"/>
    <property type="molecule type" value="Genomic_DNA"/>
</dbReference>
<gene>
    <name evidence="3" type="ORF">DFR50_1065</name>
</gene>
<evidence type="ECO:0000256" key="1">
    <source>
        <dbReference type="SAM" id="Phobius"/>
    </source>
</evidence>
<evidence type="ECO:0000313" key="4">
    <source>
        <dbReference type="Proteomes" id="UP000253529"/>
    </source>
</evidence>
<dbReference type="AlphaFoldDB" id="A0A366FMX3"/>
<dbReference type="Proteomes" id="UP000253529">
    <property type="component" value="Unassembled WGS sequence"/>
</dbReference>
<name>A0A366FMX3_9HYPH</name>
<keyword evidence="1" id="KW-0812">Transmembrane</keyword>
<dbReference type="InterPro" id="IPR000639">
    <property type="entry name" value="Epox_hydrolase-like"/>
</dbReference>
<dbReference type="Gene3D" id="3.40.50.1820">
    <property type="entry name" value="alpha/beta hydrolase"/>
    <property type="match status" value="1"/>
</dbReference>
<evidence type="ECO:0000313" key="3">
    <source>
        <dbReference type="EMBL" id="RBP16044.1"/>
    </source>
</evidence>
<evidence type="ECO:0000259" key="2">
    <source>
        <dbReference type="Pfam" id="PF00561"/>
    </source>
</evidence>
<dbReference type="PANTHER" id="PTHR43798">
    <property type="entry name" value="MONOACYLGLYCEROL LIPASE"/>
    <property type="match status" value="1"/>
</dbReference>
<comment type="caution">
    <text evidence="3">The sequence shown here is derived from an EMBL/GenBank/DDBJ whole genome shotgun (WGS) entry which is preliminary data.</text>
</comment>
<keyword evidence="1" id="KW-1133">Transmembrane helix</keyword>
<reference evidence="3 4" key="1">
    <citation type="submission" date="2018-06" db="EMBL/GenBank/DDBJ databases">
        <title>Genomic Encyclopedia of Type Strains, Phase IV (KMG-IV): sequencing the most valuable type-strain genomes for metagenomic binning, comparative biology and taxonomic classification.</title>
        <authorList>
            <person name="Goeker M."/>
        </authorList>
    </citation>
    <scope>NUCLEOTIDE SEQUENCE [LARGE SCALE GENOMIC DNA]</scope>
    <source>
        <strain evidence="3 4">DSM 24875</strain>
    </source>
</reference>
<dbReference type="SUPFAM" id="SSF53474">
    <property type="entry name" value="alpha/beta-Hydrolases"/>
    <property type="match status" value="1"/>
</dbReference>
<keyword evidence="1" id="KW-0472">Membrane</keyword>
<organism evidence="3 4">
    <name type="scientific">Roseiarcus fermentans</name>
    <dbReference type="NCBI Taxonomy" id="1473586"/>
    <lineage>
        <taxon>Bacteria</taxon>
        <taxon>Pseudomonadati</taxon>
        <taxon>Pseudomonadota</taxon>
        <taxon>Alphaproteobacteria</taxon>
        <taxon>Hyphomicrobiales</taxon>
        <taxon>Roseiarcaceae</taxon>
        <taxon>Roseiarcus</taxon>
    </lineage>
</organism>
<keyword evidence="4" id="KW-1185">Reference proteome</keyword>
<feature type="transmembrane region" description="Helical" evidence="1">
    <location>
        <begin position="12"/>
        <end position="33"/>
    </location>
</feature>
<dbReference type="InterPro" id="IPR050266">
    <property type="entry name" value="AB_hydrolase_sf"/>
</dbReference>
<dbReference type="PRINTS" id="PR00412">
    <property type="entry name" value="EPOXHYDRLASE"/>
</dbReference>
<protein>
    <submittedName>
        <fullName evidence="3">Pimeloyl-ACP methyl ester carboxylesterase</fullName>
    </submittedName>
</protein>
<accession>A0A366FMX3</accession>
<proteinExistence type="predicted"/>
<dbReference type="Pfam" id="PF00561">
    <property type="entry name" value="Abhydrolase_1"/>
    <property type="match status" value="1"/>
</dbReference>
<feature type="domain" description="AB hydrolase-1" evidence="2">
    <location>
        <begin position="60"/>
        <end position="165"/>
    </location>
</feature>